<proteinExistence type="inferred from homology"/>
<feature type="transmembrane region" description="Helical" evidence="10">
    <location>
        <begin position="103"/>
        <end position="122"/>
    </location>
</feature>
<protein>
    <recommendedName>
        <fullName evidence="3">Protein SYS1 homolog</fullName>
    </recommendedName>
</protein>
<evidence type="ECO:0000256" key="7">
    <source>
        <dbReference type="ARBA" id="ARBA00022989"/>
    </source>
</evidence>
<dbReference type="InterPro" id="IPR019185">
    <property type="entry name" value="Integral_membrane_SYS1-rel"/>
</dbReference>
<sequence>MLSLFRNRFRTMPGHFRSNVWDPVLIISQIVTLVCEFYCVFGLWIYLMDIIGKFDASRDQIFTQTDLDLLEDSGRVNVIAFLLNSLTSALALWFVVQKSKLCLDFSMTVHFFHFLCCWIYNGHIPQTLPWWIINIISVALMTVIGEFLCMRSEMKAIPVGMGPRTDL</sequence>
<comment type="similarity">
    <text evidence="2">Belongs to the SYS1 family.</text>
</comment>
<feature type="transmembrane region" description="Helical" evidence="10">
    <location>
        <begin position="128"/>
        <end position="149"/>
    </location>
</feature>
<evidence type="ECO:0000256" key="8">
    <source>
        <dbReference type="ARBA" id="ARBA00023034"/>
    </source>
</evidence>
<keyword evidence="8" id="KW-0333">Golgi apparatus</keyword>
<keyword evidence="9 10" id="KW-0472">Membrane</keyword>
<feature type="transmembrane region" description="Helical" evidence="10">
    <location>
        <begin position="76"/>
        <end position="96"/>
    </location>
</feature>
<dbReference type="InterPro" id="IPR016973">
    <property type="entry name" value="Integral_membrane_SYS1"/>
</dbReference>
<dbReference type="PIRSF" id="PIRSF031402">
    <property type="entry name" value="SYS1_homologue"/>
    <property type="match status" value="1"/>
</dbReference>
<keyword evidence="7 10" id="KW-1133">Transmembrane helix</keyword>
<dbReference type="EMBL" id="JARBDR010000917">
    <property type="protein sequence ID" value="KAJ8303187.1"/>
    <property type="molecule type" value="Genomic_DNA"/>
</dbReference>
<dbReference type="Proteomes" id="UP001217089">
    <property type="component" value="Unassembled WGS sequence"/>
</dbReference>
<name>A0ABQ9ED18_TEGGR</name>
<evidence type="ECO:0000256" key="4">
    <source>
        <dbReference type="ARBA" id="ARBA00022448"/>
    </source>
</evidence>
<evidence type="ECO:0000256" key="2">
    <source>
        <dbReference type="ARBA" id="ARBA00008160"/>
    </source>
</evidence>
<dbReference type="Pfam" id="PF09801">
    <property type="entry name" value="SYS1"/>
    <property type="match status" value="1"/>
</dbReference>
<gene>
    <name evidence="11" type="ORF">KUTeg_019583</name>
</gene>
<feature type="transmembrane region" description="Helical" evidence="10">
    <location>
        <begin position="20"/>
        <end position="47"/>
    </location>
</feature>
<comment type="subcellular location">
    <subcellularLocation>
        <location evidence="1">Golgi apparatus membrane</location>
        <topology evidence="1">Multi-pass membrane protein</topology>
    </subcellularLocation>
</comment>
<accession>A0ABQ9ED18</accession>
<keyword evidence="6" id="KW-0653">Protein transport</keyword>
<evidence type="ECO:0000313" key="11">
    <source>
        <dbReference type="EMBL" id="KAJ8303187.1"/>
    </source>
</evidence>
<keyword evidence="5 10" id="KW-0812">Transmembrane</keyword>
<evidence type="ECO:0000256" key="3">
    <source>
        <dbReference type="ARBA" id="ARBA00014516"/>
    </source>
</evidence>
<evidence type="ECO:0000256" key="1">
    <source>
        <dbReference type="ARBA" id="ARBA00004653"/>
    </source>
</evidence>
<evidence type="ECO:0000256" key="5">
    <source>
        <dbReference type="ARBA" id="ARBA00022692"/>
    </source>
</evidence>
<keyword evidence="4" id="KW-0813">Transport</keyword>
<evidence type="ECO:0000256" key="6">
    <source>
        <dbReference type="ARBA" id="ARBA00022927"/>
    </source>
</evidence>
<comment type="caution">
    <text evidence="11">The sequence shown here is derived from an EMBL/GenBank/DDBJ whole genome shotgun (WGS) entry which is preliminary data.</text>
</comment>
<evidence type="ECO:0000256" key="10">
    <source>
        <dbReference type="SAM" id="Phobius"/>
    </source>
</evidence>
<dbReference type="PANTHER" id="PTHR12952:SF0">
    <property type="entry name" value="PROTEIN SYS1 HOMOLOG"/>
    <property type="match status" value="1"/>
</dbReference>
<evidence type="ECO:0000313" key="12">
    <source>
        <dbReference type="Proteomes" id="UP001217089"/>
    </source>
</evidence>
<reference evidence="11 12" key="1">
    <citation type="submission" date="2022-12" db="EMBL/GenBank/DDBJ databases">
        <title>Chromosome-level genome of Tegillarca granosa.</title>
        <authorList>
            <person name="Kim J."/>
        </authorList>
    </citation>
    <scope>NUCLEOTIDE SEQUENCE [LARGE SCALE GENOMIC DNA]</scope>
    <source>
        <strain evidence="11">Teg-2019</strain>
        <tissue evidence="11">Adductor muscle</tissue>
    </source>
</reference>
<keyword evidence="12" id="KW-1185">Reference proteome</keyword>
<dbReference type="PANTHER" id="PTHR12952">
    <property type="entry name" value="SYS1"/>
    <property type="match status" value="1"/>
</dbReference>
<organism evidence="11 12">
    <name type="scientific">Tegillarca granosa</name>
    <name type="common">Malaysian cockle</name>
    <name type="synonym">Anadara granosa</name>
    <dbReference type="NCBI Taxonomy" id="220873"/>
    <lineage>
        <taxon>Eukaryota</taxon>
        <taxon>Metazoa</taxon>
        <taxon>Spiralia</taxon>
        <taxon>Lophotrochozoa</taxon>
        <taxon>Mollusca</taxon>
        <taxon>Bivalvia</taxon>
        <taxon>Autobranchia</taxon>
        <taxon>Pteriomorphia</taxon>
        <taxon>Arcoida</taxon>
        <taxon>Arcoidea</taxon>
        <taxon>Arcidae</taxon>
        <taxon>Tegillarca</taxon>
    </lineage>
</organism>
<evidence type="ECO:0000256" key="9">
    <source>
        <dbReference type="ARBA" id="ARBA00023136"/>
    </source>
</evidence>